<gene>
    <name evidence="1" type="ORF">DPMN_023828</name>
</gene>
<dbReference type="PANTHER" id="PTHR33480">
    <property type="entry name" value="SET DOMAIN-CONTAINING PROTEIN-RELATED"/>
    <property type="match status" value="1"/>
</dbReference>
<comment type="caution">
    <text evidence="1">The sequence shown here is derived from an EMBL/GenBank/DDBJ whole genome shotgun (WGS) entry which is preliminary data.</text>
</comment>
<evidence type="ECO:0000313" key="2">
    <source>
        <dbReference type="Proteomes" id="UP000828390"/>
    </source>
</evidence>
<name>A0A9D4LMU4_DREPO</name>
<dbReference type="Proteomes" id="UP000828390">
    <property type="component" value="Unassembled WGS sequence"/>
</dbReference>
<reference evidence="1" key="2">
    <citation type="submission" date="2020-11" db="EMBL/GenBank/DDBJ databases">
        <authorList>
            <person name="McCartney M.A."/>
            <person name="Auch B."/>
            <person name="Kono T."/>
            <person name="Mallez S."/>
            <person name="Becker A."/>
            <person name="Gohl D.M."/>
            <person name="Silverstein K.A.T."/>
            <person name="Koren S."/>
            <person name="Bechman K.B."/>
            <person name="Herman A."/>
            <person name="Abrahante J.E."/>
            <person name="Garbe J."/>
        </authorList>
    </citation>
    <scope>NUCLEOTIDE SEQUENCE</scope>
    <source>
        <strain evidence="1">Duluth1</strain>
        <tissue evidence="1">Whole animal</tissue>
    </source>
</reference>
<dbReference type="PANTHER" id="PTHR33480:SF1">
    <property type="entry name" value="TYR RECOMBINASE DOMAIN-CONTAINING PROTEIN"/>
    <property type="match status" value="1"/>
</dbReference>
<evidence type="ECO:0000313" key="1">
    <source>
        <dbReference type="EMBL" id="KAH3860905.1"/>
    </source>
</evidence>
<keyword evidence="2" id="KW-1185">Reference proteome</keyword>
<proteinExistence type="predicted"/>
<protein>
    <submittedName>
        <fullName evidence="1">Uncharacterized protein</fullName>
    </submittedName>
</protein>
<dbReference type="EMBL" id="JAIWYP010000002">
    <property type="protein sequence ID" value="KAH3860905.1"/>
    <property type="molecule type" value="Genomic_DNA"/>
</dbReference>
<accession>A0A9D4LMU4</accession>
<dbReference type="AlphaFoldDB" id="A0A9D4LMU4"/>
<organism evidence="1 2">
    <name type="scientific">Dreissena polymorpha</name>
    <name type="common">Zebra mussel</name>
    <name type="synonym">Mytilus polymorpha</name>
    <dbReference type="NCBI Taxonomy" id="45954"/>
    <lineage>
        <taxon>Eukaryota</taxon>
        <taxon>Metazoa</taxon>
        <taxon>Spiralia</taxon>
        <taxon>Lophotrochozoa</taxon>
        <taxon>Mollusca</taxon>
        <taxon>Bivalvia</taxon>
        <taxon>Autobranchia</taxon>
        <taxon>Heteroconchia</taxon>
        <taxon>Euheterodonta</taxon>
        <taxon>Imparidentia</taxon>
        <taxon>Neoheterodontei</taxon>
        <taxon>Myida</taxon>
        <taxon>Dreissenoidea</taxon>
        <taxon>Dreissenidae</taxon>
        <taxon>Dreissena</taxon>
    </lineage>
</organism>
<reference evidence="1" key="1">
    <citation type="journal article" date="2019" name="bioRxiv">
        <title>The Genome of the Zebra Mussel, Dreissena polymorpha: A Resource for Invasive Species Research.</title>
        <authorList>
            <person name="McCartney M.A."/>
            <person name="Auch B."/>
            <person name="Kono T."/>
            <person name="Mallez S."/>
            <person name="Zhang Y."/>
            <person name="Obille A."/>
            <person name="Becker A."/>
            <person name="Abrahante J.E."/>
            <person name="Garbe J."/>
            <person name="Badalamenti J.P."/>
            <person name="Herman A."/>
            <person name="Mangelson H."/>
            <person name="Liachko I."/>
            <person name="Sullivan S."/>
            <person name="Sone E.D."/>
            <person name="Koren S."/>
            <person name="Silverstein K.A.T."/>
            <person name="Beckman K.B."/>
            <person name="Gohl D.M."/>
        </authorList>
    </citation>
    <scope>NUCLEOTIDE SEQUENCE</scope>
    <source>
        <strain evidence="1">Duluth1</strain>
        <tissue evidence="1">Whole animal</tissue>
    </source>
</reference>
<sequence length="101" mass="11606">MQDMVTAIDTLKDTNMNCGIRANNMFVFACSDQLDSHTNAWYAVNPLAHEAVCQHPDLISSSRLRTYLATVYQVLEMEDRELELLSGHLHIDVYSRKAQYR</sequence>